<feature type="compositionally biased region" description="Acidic residues" evidence="1">
    <location>
        <begin position="184"/>
        <end position="193"/>
    </location>
</feature>
<name>A0ABR1L724_9PEZI</name>
<dbReference type="EMBL" id="JBBPEH010000016">
    <property type="protein sequence ID" value="KAK7529620.1"/>
    <property type="molecule type" value="Genomic_DNA"/>
</dbReference>
<dbReference type="GeneID" id="92036786"/>
<feature type="region of interest" description="Disordered" evidence="1">
    <location>
        <begin position="140"/>
        <end position="207"/>
    </location>
</feature>
<protein>
    <submittedName>
        <fullName evidence="2">Uncharacterized protein</fullName>
    </submittedName>
</protein>
<gene>
    <name evidence="2" type="ORF">J3D65DRAFT_689129</name>
</gene>
<dbReference type="Proteomes" id="UP001360953">
    <property type="component" value="Unassembled WGS sequence"/>
</dbReference>
<accession>A0ABR1L724</accession>
<dbReference type="RefSeq" id="XP_066650070.1">
    <property type="nucleotide sequence ID" value="XM_066803880.1"/>
</dbReference>
<evidence type="ECO:0000313" key="2">
    <source>
        <dbReference type="EMBL" id="KAK7529620.1"/>
    </source>
</evidence>
<reference evidence="2 3" key="1">
    <citation type="submission" date="2024-04" db="EMBL/GenBank/DDBJ databases">
        <title>Phyllosticta paracitricarpa is synonymous to the EU quarantine fungus P. citricarpa based on phylogenomic analyses.</title>
        <authorList>
            <consortium name="Lawrence Berkeley National Laboratory"/>
            <person name="Van ingen-buijs V.A."/>
            <person name="Van westerhoven A.C."/>
            <person name="Haridas S."/>
            <person name="Skiadas P."/>
            <person name="Martin F."/>
            <person name="Groenewald J.Z."/>
            <person name="Crous P.W."/>
            <person name="Seidl M.F."/>
        </authorList>
    </citation>
    <scope>NUCLEOTIDE SEQUENCE [LARGE SCALE GENOMIC DNA]</scope>
    <source>
        <strain evidence="2 3">CPC 17464</strain>
    </source>
</reference>
<organism evidence="2 3">
    <name type="scientific">Phyllosticta citribraziliensis</name>
    <dbReference type="NCBI Taxonomy" id="989973"/>
    <lineage>
        <taxon>Eukaryota</taxon>
        <taxon>Fungi</taxon>
        <taxon>Dikarya</taxon>
        <taxon>Ascomycota</taxon>
        <taxon>Pezizomycotina</taxon>
        <taxon>Dothideomycetes</taxon>
        <taxon>Dothideomycetes incertae sedis</taxon>
        <taxon>Botryosphaeriales</taxon>
        <taxon>Phyllostictaceae</taxon>
        <taxon>Phyllosticta</taxon>
    </lineage>
</organism>
<sequence>MSRERNLKKSNLPYDEEFKTRCAERARLTEENSNEQHCRDVAANDRLIQTSPPQDMDPELKEALISLDPEEPEKLKEILGRFATKFKPLRDHLVEDREKDMIFEDKLRGFNHEEKLLQLLDLSRELGLFPDLEKVVSALRDQTSEADGPGHEYGNNEPGKKYGEGEPGDEVGENGPGNRHGEQDPENQIEENEPGYGHEQAKPVVEGAVEVLPSPSVGDSDCDSDWEIVEITKIVHRRRRGKK</sequence>
<evidence type="ECO:0000256" key="1">
    <source>
        <dbReference type="SAM" id="MobiDB-lite"/>
    </source>
</evidence>
<proteinExistence type="predicted"/>
<evidence type="ECO:0000313" key="3">
    <source>
        <dbReference type="Proteomes" id="UP001360953"/>
    </source>
</evidence>
<keyword evidence="3" id="KW-1185">Reference proteome</keyword>
<comment type="caution">
    <text evidence="2">The sequence shown here is derived from an EMBL/GenBank/DDBJ whole genome shotgun (WGS) entry which is preliminary data.</text>
</comment>